<comment type="caution">
    <text evidence="2">The sequence shown here is derived from an EMBL/GenBank/DDBJ whole genome shotgun (WGS) entry which is preliminary data.</text>
</comment>
<sequence length="122" mass="13611">MNDCLPLTACPRKLARTRSIDRSIARRHVPIAKVIIRRGRSRVSFHPRRMSLDCPSGLPSHLRRKPSIHPSIHPGVKECRWKGKASTYSRSLDRQGCTASGDTQDERSHQSPPAPSPACLPT</sequence>
<protein>
    <submittedName>
        <fullName evidence="2">Uncharacterized protein</fullName>
    </submittedName>
</protein>
<reference evidence="2" key="1">
    <citation type="submission" date="2021-06" db="EMBL/GenBank/DDBJ databases">
        <title>Comparative genomics, transcriptomics and evolutionary studies reveal genomic signatures of adaptation to plant cell wall in hemibiotrophic fungi.</title>
        <authorList>
            <consortium name="DOE Joint Genome Institute"/>
            <person name="Baroncelli R."/>
            <person name="Diaz J.F."/>
            <person name="Benocci T."/>
            <person name="Peng M."/>
            <person name="Battaglia E."/>
            <person name="Haridas S."/>
            <person name="Andreopoulos W."/>
            <person name="Labutti K."/>
            <person name="Pangilinan J."/>
            <person name="Floch G.L."/>
            <person name="Makela M.R."/>
            <person name="Henrissat B."/>
            <person name="Grigoriev I.V."/>
            <person name="Crouch J.A."/>
            <person name="De Vries R.P."/>
            <person name="Sukno S.A."/>
            <person name="Thon M.R."/>
        </authorList>
    </citation>
    <scope>NUCLEOTIDE SEQUENCE</scope>
    <source>
        <strain evidence="2">MAFF235873</strain>
    </source>
</reference>
<organism evidence="2 3">
    <name type="scientific">Colletotrichum zoysiae</name>
    <dbReference type="NCBI Taxonomy" id="1216348"/>
    <lineage>
        <taxon>Eukaryota</taxon>
        <taxon>Fungi</taxon>
        <taxon>Dikarya</taxon>
        <taxon>Ascomycota</taxon>
        <taxon>Pezizomycotina</taxon>
        <taxon>Sordariomycetes</taxon>
        <taxon>Hypocreomycetidae</taxon>
        <taxon>Glomerellales</taxon>
        <taxon>Glomerellaceae</taxon>
        <taxon>Colletotrichum</taxon>
        <taxon>Colletotrichum graminicola species complex</taxon>
    </lineage>
</organism>
<gene>
    <name evidence="2" type="ORF">LX32DRAFT_380115</name>
</gene>
<name>A0AAD9HHE9_9PEZI</name>
<evidence type="ECO:0000256" key="1">
    <source>
        <dbReference type="SAM" id="MobiDB-lite"/>
    </source>
</evidence>
<dbReference type="AlphaFoldDB" id="A0AAD9HHE9"/>
<feature type="compositionally biased region" description="Pro residues" evidence="1">
    <location>
        <begin position="112"/>
        <end position="122"/>
    </location>
</feature>
<feature type="region of interest" description="Disordered" evidence="1">
    <location>
        <begin position="55"/>
        <end position="75"/>
    </location>
</feature>
<proteinExistence type="predicted"/>
<evidence type="ECO:0000313" key="2">
    <source>
        <dbReference type="EMBL" id="KAK2028893.1"/>
    </source>
</evidence>
<evidence type="ECO:0000313" key="3">
    <source>
        <dbReference type="Proteomes" id="UP001232148"/>
    </source>
</evidence>
<dbReference type="EMBL" id="MU842871">
    <property type="protein sequence ID" value="KAK2028893.1"/>
    <property type="molecule type" value="Genomic_DNA"/>
</dbReference>
<accession>A0AAD9HHE9</accession>
<dbReference type="Proteomes" id="UP001232148">
    <property type="component" value="Unassembled WGS sequence"/>
</dbReference>
<keyword evidence="3" id="KW-1185">Reference proteome</keyword>
<feature type="region of interest" description="Disordered" evidence="1">
    <location>
        <begin position="87"/>
        <end position="122"/>
    </location>
</feature>